<evidence type="ECO:0000313" key="3">
    <source>
        <dbReference type="Proteomes" id="UP000187735"/>
    </source>
</evidence>
<reference evidence="2 3" key="1">
    <citation type="journal article" date="2016" name="Front. Microbiol.">
        <title>Fuerstia marisgermanicae gen. nov., sp. nov., an Unusual Member of the Phylum Planctomycetes from the German Wadden Sea.</title>
        <authorList>
            <person name="Kohn T."/>
            <person name="Heuer A."/>
            <person name="Jogler M."/>
            <person name="Vollmers J."/>
            <person name="Boedeker C."/>
            <person name="Bunk B."/>
            <person name="Rast P."/>
            <person name="Borchert D."/>
            <person name="Glockner I."/>
            <person name="Freese H.M."/>
            <person name="Klenk H.P."/>
            <person name="Overmann J."/>
            <person name="Kaster A.K."/>
            <person name="Rohde M."/>
            <person name="Wiegand S."/>
            <person name="Jogler C."/>
        </authorList>
    </citation>
    <scope>NUCLEOTIDE SEQUENCE [LARGE SCALE GENOMIC DNA]</scope>
    <source>
        <strain evidence="2 3">NH11</strain>
    </source>
</reference>
<evidence type="ECO:0000256" key="1">
    <source>
        <dbReference type="SAM" id="Phobius"/>
    </source>
</evidence>
<dbReference type="Proteomes" id="UP000187735">
    <property type="component" value="Chromosome"/>
</dbReference>
<dbReference type="STRING" id="1891926.Fuma_02803"/>
<feature type="transmembrane region" description="Helical" evidence="1">
    <location>
        <begin position="100"/>
        <end position="127"/>
    </location>
</feature>
<feature type="transmembrane region" description="Helical" evidence="1">
    <location>
        <begin position="56"/>
        <end position="79"/>
    </location>
</feature>
<dbReference type="AlphaFoldDB" id="A0A1P8WGI9"/>
<proteinExistence type="predicted"/>
<dbReference type="EMBL" id="CP017641">
    <property type="protein sequence ID" value="APZ93186.1"/>
    <property type="molecule type" value="Genomic_DNA"/>
</dbReference>
<feature type="transmembrane region" description="Helical" evidence="1">
    <location>
        <begin position="171"/>
        <end position="191"/>
    </location>
</feature>
<keyword evidence="3" id="KW-1185">Reference proteome</keyword>
<dbReference type="KEGG" id="fmr:Fuma_02803"/>
<name>A0A1P8WGI9_9PLAN</name>
<sequence length="264" mass="29040">MNKLLAVYRFEMKRILTPGRSLWWLLVVAFPVSITILMESFIPAPQGADPQDIDTAFTIALYFLGPSIACMLGALLTAAPSVASELEQHSWIYFATRPNGLFHLVMGKFFVAVTWTASASLLGVALSLPISRIQSTGEAGMALLLVALLSSVGYSALYIMIGTLFPQRAMVFCVAYTGAVELFMGFFPAVINRLTVQYRLRSLLFHWTTQSEAFRDSDVLKYVASTEGVLLQLLWLASFTAIFLSVALATVQVREFTAAQETDV</sequence>
<keyword evidence="1" id="KW-0812">Transmembrane</keyword>
<keyword evidence="1" id="KW-1133">Transmembrane helix</keyword>
<accession>A0A1P8WGI9</accession>
<dbReference type="OrthoDB" id="261968at2"/>
<feature type="transmembrane region" description="Helical" evidence="1">
    <location>
        <begin position="139"/>
        <end position="159"/>
    </location>
</feature>
<evidence type="ECO:0000313" key="2">
    <source>
        <dbReference type="EMBL" id="APZ93186.1"/>
    </source>
</evidence>
<organism evidence="2 3">
    <name type="scientific">Fuerstiella marisgermanici</name>
    <dbReference type="NCBI Taxonomy" id="1891926"/>
    <lineage>
        <taxon>Bacteria</taxon>
        <taxon>Pseudomonadati</taxon>
        <taxon>Planctomycetota</taxon>
        <taxon>Planctomycetia</taxon>
        <taxon>Planctomycetales</taxon>
        <taxon>Planctomycetaceae</taxon>
        <taxon>Fuerstiella</taxon>
    </lineage>
</organism>
<feature type="transmembrane region" description="Helical" evidence="1">
    <location>
        <begin position="21"/>
        <end position="44"/>
    </location>
</feature>
<dbReference type="RefSeq" id="WP_077024687.1">
    <property type="nucleotide sequence ID" value="NZ_CP017641.1"/>
</dbReference>
<protein>
    <submittedName>
        <fullName evidence="2">ABC-type transport system involved in multi-copper enzyme maturation, permease component</fullName>
    </submittedName>
</protein>
<feature type="transmembrane region" description="Helical" evidence="1">
    <location>
        <begin position="229"/>
        <end position="251"/>
    </location>
</feature>
<gene>
    <name evidence="2" type="ORF">Fuma_02803</name>
</gene>
<keyword evidence="1" id="KW-0472">Membrane</keyword>